<dbReference type="InterPro" id="IPR012296">
    <property type="entry name" value="Nuclease_put_TT1808"/>
</dbReference>
<dbReference type="PANTHER" id="PTHR35400">
    <property type="entry name" value="SLR1083 PROTEIN"/>
    <property type="match status" value="1"/>
</dbReference>
<dbReference type="GO" id="GO:0004519">
    <property type="term" value="F:endonuclease activity"/>
    <property type="evidence" value="ECO:0007669"/>
    <property type="project" value="UniProtKB-KW"/>
</dbReference>
<name>A0A4U0MYK2_9ACTN</name>
<dbReference type="OrthoDB" id="3870404at2"/>
<dbReference type="Gene3D" id="3.90.1570.10">
    <property type="entry name" value="tt1808, chain A"/>
    <property type="match status" value="1"/>
</dbReference>
<gene>
    <name evidence="2" type="ORF">FCH28_26945</name>
</gene>
<organism evidence="2 3">
    <name type="scientific">Streptomyces piniterrae</name>
    <dbReference type="NCBI Taxonomy" id="2571125"/>
    <lineage>
        <taxon>Bacteria</taxon>
        <taxon>Bacillati</taxon>
        <taxon>Actinomycetota</taxon>
        <taxon>Actinomycetes</taxon>
        <taxon>Kitasatosporales</taxon>
        <taxon>Streptomycetaceae</taxon>
        <taxon>Streptomyces</taxon>
    </lineage>
</organism>
<keyword evidence="2" id="KW-0540">Nuclease</keyword>
<comment type="caution">
    <text evidence="2">The sequence shown here is derived from an EMBL/GenBank/DDBJ whole genome shotgun (WGS) entry which is preliminary data.</text>
</comment>
<keyword evidence="3" id="KW-1185">Reference proteome</keyword>
<dbReference type="AlphaFoldDB" id="A0A4U0MYK2"/>
<dbReference type="Proteomes" id="UP000308697">
    <property type="component" value="Unassembled WGS sequence"/>
</dbReference>
<dbReference type="SUPFAM" id="SSF52980">
    <property type="entry name" value="Restriction endonuclease-like"/>
    <property type="match status" value="1"/>
</dbReference>
<dbReference type="PANTHER" id="PTHR35400:SF3">
    <property type="entry name" value="SLL1072 PROTEIN"/>
    <property type="match status" value="1"/>
</dbReference>
<protein>
    <submittedName>
        <fullName evidence="2">Uma2 family endonuclease</fullName>
    </submittedName>
</protein>
<dbReference type="InterPro" id="IPR008538">
    <property type="entry name" value="Uma2"/>
</dbReference>
<evidence type="ECO:0000313" key="2">
    <source>
        <dbReference type="EMBL" id="TJZ46153.1"/>
    </source>
</evidence>
<dbReference type="EMBL" id="SUMB01000010">
    <property type="protein sequence ID" value="TJZ46153.1"/>
    <property type="molecule type" value="Genomic_DNA"/>
</dbReference>
<dbReference type="RefSeq" id="WP_136742748.1">
    <property type="nucleotide sequence ID" value="NZ_SUMB01000010.1"/>
</dbReference>
<accession>A0A4U0MYK2</accession>
<keyword evidence="2" id="KW-0255">Endonuclease</keyword>
<dbReference type="InterPro" id="IPR011335">
    <property type="entry name" value="Restrct_endonuc-II-like"/>
</dbReference>
<evidence type="ECO:0000259" key="1">
    <source>
        <dbReference type="Pfam" id="PF05685"/>
    </source>
</evidence>
<reference evidence="2 3" key="1">
    <citation type="submission" date="2019-04" db="EMBL/GenBank/DDBJ databases">
        <title>Streptomyces piniterrae sp. nov., a heliquinomycin-producing actinomycete isolated from rhizosphere soil of Pinus yunnanensis.</title>
        <authorList>
            <person name="Zhuang X."/>
            <person name="Zhao J."/>
        </authorList>
    </citation>
    <scope>NUCLEOTIDE SEQUENCE [LARGE SCALE GENOMIC DNA]</scope>
    <source>
        <strain evidence="3">jys28</strain>
    </source>
</reference>
<dbReference type="CDD" id="cd06260">
    <property type="entry name" value="DUF820-like"/>
    <property type="match status" value="1"/>
</dbReference>
<evidence type="ECO:0000313" key="3">
    <source>
        <dbReference type="Proteomes" id="UP000308697"/>
    </source>
</evidence>
<proteinExistence type="predicted"/>
<feature type="domain" description="Putative restriction endonuclease" evidence="1">
    <location>
        <begin position="34"/>
        <end position="211"/>
    </location>
</feature>
<sequence>MTALAHEVPAMTEMTESTPRPDLDEVLWQVWKAMELPEGLRAEIFEGFIEVSPTGRQSHSRICFLLRRQLTQYLTERSSAYAVTNDTNIVHGRKVWIPDALVAPEDAITAFADDTEFVAEDGVGLDVRCVGLVAEVVSPGHGCKERDRDRKRRAYARAGIPVYVIIDDYDGQGTVTVLAQPRPDKGIYAESHRVPYGKDVTIPDGPAKGFTITEAITGPLRSST</sequence>
<keyword evidence="2" id="KW-0378">Hydrolase</keyword>
<dbReference type="Pfam" id="PF05685">
    <property type="entry name" value="Uma2"/>
    <property type="match status" value="1"/>
</dbReference>